<dbReference type="InterPro" id="IPR036849">
    <property type="entry name" value="Enolase-like_C_sf"/>
</dbReference>
<evidence type="ECO:0000313" key="3">
    <source>
        <dbReference type="Proteomes" id="UP000653730"/>
    </source>
</evidence>
<feature type="domain" description="Enolase C-terminal" evidence="1">
    <location>
        <begin position="21"/>
        <end position="166"/>
    </location>
</feature>
<comment type="caution">
    <text evidence="2">The sequence shown here is derived from an EMBL/GenBank/DDBJ whole genome shotgun (WGS) entry which is preliminary data.</text>
</comment>
<dbReference type="EMBL" id="JACVDC010000036">
    <property type="protein sequence ID" value="MBC9796763.1"/>
    <property type="molecule type" value="Genomic_DNA"/>
</dbReference>
<organism evidence="2 3">
    <name type="scientific">Sinomicrobium weinanense</name>
    <dbReference type="NCBI Taxonomy" id="2842200"/>
    <lineage>
        <taxon>Bacteria</taxon>
        <taxon>Pseudomonadati</taxon>
        <taxon>Bacteroidota</taxon>
        <taxon>Flavobacteriia</taxon>
        <taxon>Flavobacteriales</taxon>
        <taxon>Flavobacteriaceae</taxon>
        <taxon>Sinomicrobium</taxon>
    </lineage>
</organism>
<dbReference type="GO" id="GO:0016854">
    <property type="term" value="F:racemase and epimerase activity"/>
    <property type="evidence" value="ECO:0007669"/>
    <property type="project" value="UniProtKB-ARBA"/>
</dbReference>
<dbReference type="AlphaFoldDB" id="A0A926Q2Q2"/>
<reference evidence="2 3" key="1">
    <citation type="submission" date="2020-09" db="EMBL/GenBank/DDBJ databases">
        <title>Sinomicrobium weinanense sp. nov., a halophilic bacteria isolated from saline-alkali soil.</title>
        <authorList>
            <person name="Wu P."/>
            <person name="Ren H."/>
            <person name="Mei Y."/>
            <person name="Liang Y."/>
            <person name="Chen Z."/>
        </authorList>
    </citation>
    <scope>NUCLEOTIDE SEQUENCE [LARGE SCALE GENOMIC DNA]</scope>
    <source>
        <strain evidence="2 3">FJxs</strain>
    </source>
</reference>
<gene>
    <name evidence="2" type="ORF">IBL28_12340</name>
</gene>
<dbReference type="Gene3D" id="3.20.20.120">
    <property type="entry name" value="Enolase-like C-terminal domain"/>
    <property type="match status" value="1"/>
</dbReference>
<proteinExistence type="predicted"/>
<dbReference type="InterPro" id="IPR029065">
    <property type="entry name" value="Enolase_C-like"/>
</dbReference>
<keyword evidence="3" id="KW-1185">Reference proteome</keyword>
<dbReference type="RefSeq" id="WP_187965908.1">
    <property type="nucleotide sequence ID" value="NZ_JACVDC010000036.1"/>
</dbReference>
<sequence length="244" mass="27063">TGQPGTEEEMLQKDKERLSEIHEVLKNIKTGRTSTGKVYYTMDANGRYTRKSSLRGYLDHARKIGAFEHILLYEEPFTGENKENVSDLGVIIAADESIHTADDAKKKIKLGYGAFVLKPIAKTLSETLKIVQVAHEHRIPCFCADLTVNPILVDWNKHVAASLPPFPGLGMGMMETNGDMNYSNWLAMKGRHPCAGAGWTQVTDGVFELDEQFYAVAGGMFTASPYYEQLADGDQQDTTNAKQI</sequence>
<evidence type="ECO:0000313" key="2">
    <source>
        <dbReference type="EMBL" id="MBC9796763.1"/>
    </source>
</evidence>
<evidence type="ECO:0000259" key="1">
    <source>
        <dbReference type="Pfam" id="PF13378"/>
    </source>
</evidence>
<dbReference type="Proteomes" id="UP000653730">
    <property type="component" value="Unassembled WGS sequence"/>
</dbReference>
<name>A0A926Q2Q2_9FLAO</name>
<accession>A0A926Q2Q2</accession>
<feature type="non-terminal residue" evidence="2">
    <location>
        <position position="1"/>
    </location>
</feature>
<protein>
    <submittedName>
        <fullName evidence="2">Mandelate racemase/muconate lactonizing enzyme family protein</fullName>
    </submittedName>
</protein>
<dbReference type="Pfam" id="PF13378">
    <property type="entry name" value="MR_MLE_C"/>
    <property type="match status" value="1"/>
</dbReference>
<dbReference type="SUPFAM" id="SSF51604">
    <property type="entry name" value="Enolase C-terminal domain-like"/>
    <property type="match status" value="1"/>
</dbReference>